<gene>
    <name evidence="3" type="ORF">PMAYCL1PPCAC_11287</name>
</gene>
<keyword evidence="4" id="KW-1185">Reference proteome</keyword>
<dbReference type="Proteomes" id="UP001328107">
    <property type="component" value="Unassembled WGS sequence"/>
</dbReference>
<dbReference type="InterPro" id="IPR051624">
    <property type="entry name" value="RMD1/Sad1-interacting"/>
</dbReference>
<comment type="similarity">
    <text evidence="1">Belongs to the RMD1/sif2 family.</text>
</comment>
<dbReference type="InterPro" id="IPR003734">
    <property type="entry name" value="DUF155"/>
</dbReference>
<evidence type="ECO:0000256" key="1">
    <source>
        <dbReference type="ARBA" id="ARBA00008306"/>
    </source>
</evidence>
<comment type="caution">
    <text evidence="3">The sequence shown here is derived from an EMBL/GenBank/DDBJ whole genome shotgun (WGS) entry which is preliminary data.</text>
</comment>
<dbReference type="GO" id="GO:0070131">
    <property type="term" value="P:positive regulation of mitochondrial translation"/>
    <property type="evidence" value="ECO:0007669"/>
    <property type="project" value="TreeGrafter"/>
</dbReference>
<dbReference type="PANTHER" id="PTHR16255:SF1">
    <property type="entry name" value="REQUIRED FOR MEIOTIC NUCLEAR DIVISION PROTEIN 1 HOMOLOG"/>
    <property type="match status" value="1"/>
</dbReference>
<reference evidence="4" key="1">
    <citation type="submission" date="2022-10" db="EMBL/GenBank/DDBJ databases">
        <title>Genome assembly of Pristionchus species.</title>
        <authorList>
            <person name="Yoshida K."/>
            <person name="Sommer R.J."/>
        </authorList>
    </citation>
    <scope>NUCLEOTIDE SEQUENCE [LARGE SCALE GENOMIC DNA]</scope>
    <source>
        <strain evidence="4">RS5460</strain>
    </source>
</reference>
<dbReference type="PANTHER" id="PTHR16255">
    <property type="entry name" value="REQUIRED FOR MEIOTIC NUCLEAR DIVISION PROTEIN 1 HOMOLOG"/>
    <property type="match status" value="1"/>
</dbReference>
<dbReference type="EMBL" id="BTRK01000003">
    <property type="protein sequence ID" value="GMR41092.1"/>
    <property type="molecule type" value="Genomic_DNA"/>
</dbReference>
<evidence type="ECO:0000313" key="4">
    <source>
        <dbReference type="Proteomes" id="UP001328107"/>
    </source>
</evidence>
<accession>A0AAN4ZH10</accession>
<organism evidence="3 4">
    <name type="scientific">Pristionchus mayeri</name>
    <dbReference type="NCBI Taxonomy" id="1317129"/>
    <lineage>
        <taxon>Eukaryota</taxon>
        <taxon>Metazoa</taxon>
        <taxon>Ecdysozoa</taxon>
        <taxon>Nematoda</taxon>
        <taxon>Chromadorea</taxon>
        <taxon>Rhabditida</taxon>
        <taxon>Rhabditina</taxon>
        <taxon>Diplogasteromorpha</taxon>
        <taxon>Diplogasteroidea</taxon>
        <taxon>Neodiplogasteridae</taxon>
        <taxon>Pristionchus</taxon>
    </lineage>
</organism>
<proteinExistence type="inferred from homology"/>
<evidence type="ECO:0000259" key="2">
    <source>
        <dbReference type="Pfam" id="PF02582"/>
    </source>
</evidence>
<feature type="domain" description="DUF155" evidence="2">
    <location>
        <begin position="152"/>
        <end position="336"/>
    </location>
</feature>
<name>A0AAN4ZH10_9BILA</name>
<sequence>IMYRRVTSAVLQRLHRRPIATVAEERSSLLGRASTSTQYAPLHTHSRFNSAVPDRDRFEQLMAESKQHPTLGRISGRKKRSVTANIPLAHKNLPKVVAIAISESLDLTSIQEDPSVLGLYSAALIDDEFDHAIHLVKRSEYAIDKSTISEAFVFDDGVAVFWNVDDANRAQLLRDLERHSEGAFENVIALDEQDIIRFTINEGESGPSKLKGGDCFELTGRLHAGVRHRSHDSVLERFAFSHAFAASVKLGVWERLLDKLSEPLADTTKKLKEGVIPWKRKEALQKCGEFAELRHSINLNCMLLNRDIYWDRSHLEGFYLQTARNLIIHRRKENLNSRLDYCEQIVRMVDEMLAVRHSNLLEWLIIWLIVIEVICDMYHFYHSQSPQQVIIVQPEQQQLLQQSQPATKQD</sequence>
<dbReference type="AlphaFoldDB" id="A0AAN4ZH10"/>
<dbReference type="Pfam" id="PF02582">
    <property type="entry name" value="DUF155"/>
    <property type="match status" value="1"/>
</dbReference>
<protein>
    <recommendedName>
        <fullName evidence="2">DUF155 domain-containing protein</fullName>
    </recommendedName>
</protein>
<evidence type="ECO:0000313" key="3">
    <source>
        <dbReference type="EMBL" id="GMR41092.1"/>
    </source>
</evidence>
<dbReference type="GO" id="GO:0005739">
    <property type="term" value="C:mitochondrion"/>
    <property type="evidence" value="ECO:0007669"/>
    <property type="project" value="UniProtKB-ARBA"/>
</dbReference>
<feature type="non-terminal residue" evidence="3">
    <location>
        <position position="1"/>
    </location>
</feature>